<keyword evidence="1" id="KW-0614">Plasmid</keyword>
<sequence>MTTKILALAESLGNLVKFRLMPGQSHDLAEVKPLIKDIDFQALLVDKAFDVA</sequence>
<organism evidence="1">
    <name type="scientific">Acinetobacter sp. A1-4-2</name>
    <dbReference type="NCBI Taxonomy" id="3156489"/>
    <lineage>
        <taxon>Bacteria</taxon>
        <taxon>Pseudomonadati</taxon>
        <taxon>Pseudomonadota</taxon>
        <taxon>Gammaproteobacteria</taxon>
        <taxon>Moraxellales</taxon>
        <taxon>Moraxellaceae</taxon>
        <taxon>Acinetobacter</taxon>
    </lineage>
</organism>
<reference evidence="1" key="1">
    <citation type="submission" date="2024-06" db="EMBL/GenBank/DDBJ databases">
        <authorList>
            <person name="Song Z."/>
        </authorList>
    </citation>
    <scope>NUCLEOTIDE SEQUENCE</scope>
    <source>
        <strain evidence="1">A1-4-2</strain>
        <plasmid evidence="1">unnamed1</plasmid>
    </source>
</reference>
<dbReference type="AlphaFoldDB" id="A0AAU7T257"/>
<evidence type="ECO:0000313" key="1">
    <source>
        <dbReference type="EMBL" id="XBU17227.1"/>
    </source>
</evidence>
<evidence type="ECO:0008006" key="2">
    <source>
        <dbReference type="Google" id="ProtNLM"/>
    </source>
</evidence>
<dbReference type="RefSeq" id="WP_349929844.1">
    <property type="nucleotide sequence ID" value="NZ_CP157982.1"/>
</dbReference>
<protein>
    <recommendedName>
        <fullName evidence="2">Transposase</fullName>
    </recommendedName>
</protein>
<geneLocation type="plasmid" evidence="1">
    <name>unnamed1</name>
</geneLocation>
<name>A0AAU7T257_9GAMM</name>
<dbReference type="EMBL" id="CP157982">
    <property type="protein sequence ID" value="XBU17227.1"/>
    <property type="molecule type" value="Genomic_DNA"/>
</dbReference>
<proteinExistence type="predicted"/>
<accession>A0AAU7T257</accession>
<gene>
    <name evidence="1" type="ORF">ABJ384_14715</name>
</gene>